<protein>
    <submittedName>
        <fullName evidence="1">Uncharacterized protein</fullName>
    </submittedName>
</protein>
<comment type="caution">
    <text evidence="1">The sequence shown here is derived from an EMBL/GenBank/DDBJ whole genome shotgun (WGS) entry which is preliminary data.</text>
</comment>
<accession>A0A8J2WCW8</accession>
<dbReference type="EMBL" id="CAKKLH010000073">
    <property type="protein sequence ID" value="CAH0102121.1"/>
    <property type="molecule type" value="Genomic_DNA"/>
</dbReference>
<reference evidence="1" key="1">
    <citation type="submission" date="2021-11" db="EMBL/GenBank/DDBJ databases">
        <authorList>
            <person name="Schell T."/>
        </authorList>
    </citation>
    <scope>NUCLEOTIDE SEQUENCE</scope>
    <source>
        <strain evidence="1">M5</strain>
    </source>
</reference>
<gene>
    <name evidence="1" type="ORF">DGAL_LOCUS4499</name>
</gene>
<keyword evidence="2" id="KW-1185">Reference proteome</keyword>
<dbReference type="Proteomes" id="UP000789390">
    <property type="component" value="Unassembled WGS sequence"/>
</dbReference>
<proteinExistence type="predicted"/>
<dbReference type="AlphaFoldDB" id="A0A8J2WCW8"/>
<evidence type="ECO:0000313" key="1">
    <source>
        <dbReference type="EMBL" id="CAH0102121.1"/>
    </source>
</evidence>
<evidence type="ECO:0000313" key="2">
    <source>
        <dbReference type="Proteomes" id="UP000789390"/>
    </source>
</evidence>
<organism evidence="1 2">
    <name type="scientific">Daphnia galeata</name>
    <dbReference type="NCBI Taxonomy" id="27404"/>
    <lineage>
        <taxon>Eukaryota</taxon>
        <taxon>Metazoa</taxon>
        <taxon>Ecdysozoa</taxon>
        <taxon>Arthropoda</taxon>
        <taxon>Crustacea</taxon>
        <taxon>Branchiopoda</taxon>
        <taxon>Diplostraca</taxon>
        <taxon>Cladocera</taxon>
        <taxon>Anomopoda</taxon>
        <taxon>Daphniidae</taxon>
        <taxon>Daphnia</taxon>
    </lineage>
</organism>
<name>A0A8J2WCW8_9CRUS</name>
<sequence length="106" mass="12504">MGEERTFRNGETRNFTQMLIMLKTVSLNHRQSKRSSRWSKQLFQPLTFSNVESSRHPIFFTHLKKIISSPTDAVVSRSVNIPFSDKQIPRDCYLHQWVELCFSQTN</sequence>